<proteinExistence type="predicted"/>
<sequence length="140" mass="15909">MPTTVQLEPVLSDIDVRKTIQDHYHHVVPSHIGDYTVSVLQWHPDAFVELGINTYHLLFDCYFLFWLKILYAFDSQPHLGEGLLKMISVVNAEVADESVAVSAQSWGFSQTYILGITFGSSMDITDLKDMENLAWFPDSK</sequence>
<keyword evidence="2" id="KW-1185">Reference proteome</keyword>
<dbReference type="AlphaFoldDB" id="A0A2H3DDJ2"/>
<evidence type="ECO:0000313" key="2">
    <source>
        <dbReference type="Proteomes" id="UP000217790"/>
    </source>
</evidence>
<gene>
    <name evidence="1" type="ORF">ARMGADRAFT_1083486</name>
</gene>
<dbReference type="Proteomes" id="UP000217790">
    <property type="component" value="Unassembled WGS sequence"/>
</dbReference>
<evidence type="ECO:0000313" key="1">
    <source>
        <dbReference type="EMBL" id="PBK89502.1"/>
    </source>
</evidence>
<protein>
    <submittedName>
        <fullName evidence="1">Uncharacterized protein</fullName>
    </submittedName>
</protein>
<dbReference type="STRING" id="47427.A0A2H3DDJ2"/>
<accession>A0A2H3DDJ2</accession>
<dbReference type="InParanoid" id="A0A2H3DDJ2"/>
<organism evidence="1 2">
    <name type="scientific">Armillaria gallica</name>
    <name type="common">Bulbous honey fungus</name>
    <name type="synonym">Armillaria bulbosa</name>
    <dbReference type="NCBI Taxonomy" id="47427"/>
    <lineage>
        <taxon>Eukaryota</taxon>
        <taxon>Fungi</taxon>
        <taxon>Dikarya</taxon>
        <taxon>Basidiomycota</taxon>
        <taxon>Agaricomycotina</taxon>
        <taxon>Agaricomycetes</taxon>
        <taxon>Agaricomycetidae</taxon>
        <taxon>Agaricales</taxon>
        <taxon>Marasmiineae</taxon>
        <taxon>Physalacriaceae</taxon>
        <taxon>Armillaria</taxon>
    </lineage>
</organism>
<reference evidence="2" key="1">
    <citation type="journal article" date="2017" name="Nat. Ecol. Evol.">
        <title>Genome expansion and lineage-specific genetic innovations in the forest pathogenic fungi Armillaria.</title>
        <authorList>
            <person name="Sipos G."/>
            <person name="Prasanna A.N."/>
            <person name="Walter M.C."/>
            <person name="O'Connor E."/>
            <person name="Balint B."/>
            <person name="Krizsan K."/>
            <person name="Kiss B."/>
            <person name="Hess J."/>
            <person name="Varga T."/>
            <person name="Slot J."/>
            <person name="Riley R."/>
            <person name="Boka B."/>
            <person name="Rigling D."/>
            <person name="Barry K."/>
            <person name="Lee J."/>
            <person name="Mihaltcheva S."/>
            <person name="LaButti K."/>
            <person name="Lipzen A."/>
            <person name="Waldron R."/>
            <person name="Moloney N.M."/>
            <person name="Sperisen C."/>
            <person name="Kredics L."/>
            <person name="Vagvoelgyi C."/>
            <person name="Patrignani A."/>
            <person name="Fitzpatrick D."/>
            <person name="Nagy I."/>
            <person name="Doyle S."/>
            <person name="Anderson J.B."/>
            <person name="Grigoriev I.V."/>
            <person name="Gueldener U."/>
            <person name="Muensterkoetter M."/>
            <person name="Nagy L.G."/>
        </authorList>
    </citation>
    <scope>NUCLEOTIDE SEQUENCE [LARGE SCALE GENOMIC DNA]</scope>
    <source>
        <strain evidence="2">Ar21-2</strain>
    </source>
</reference>
<name>A0A2H3DDJ2_ARMGA</name>
<dbReference type="EMBL" id="KZ293668">
    <property type="protein sequence ID" value="PBK89502.1"/>
    <property type="molecule type" value="Genomic_DNA"/>
</dbReference>